<evidence type="ECO:0000256" key="3">
    <source>
        <dbReference type="ARBA" id="ARBA00004496"/>
    </source>
</evidence>
<evidence type="ECO:0000313" key="11">
    <source>
        <dbReference type="Proteomes" id="UP001562357"/>
    </source>
</evidence>
<comment type="caution">
    <text evidence="10">The sequence shown here is derived from an EMBL/GenBank/DDBJ whole genome shotgun (WGS) entry which is preliminary data.</text>
</comment>
<feature type="compositionally biased region" description="Basic and acidic residues" evidence="8">
    <location>
        <begin position="385"/>
        <end position="394"/>
    </location>
</feature>
<dbReference type="PANTHER" id="PTHR41391">
    <property type="entry name" value="RESTRICTION OF TELOMERE CAPPING PROTEIN 4"/>
    <property type="match status" value="1"/>
</dbReference>
<feature type="compositionally biased region" description="Pro residues" evidence="8">
    <location>
        <begin position="282"/>
        <end position="291"/>
    </location>
</feature>
<dbReference type="Proteomes" id="UP001562357">
    <property type="component" value="Unassembled WGS sequence"/>
</dbReference>
<evidence type="ECO:0000256" key="6">
    <source>
        <dbReference type="ARBA" id="ARBA00022490"/>
    </source>
</evidence>
<keyword evidence="7" id="KW-0539">Nucleus</keyword>
<dbReference type="InterPro" id="IPR028094">
    <property type="entry name" value="RTC4_C"/>
</dbReference>
<evidence type="ECO:0000256" key="8">
    <source>
        <dbReference type="SAM" id="MobiDB-lite"/>
    </source>
</evidence>
<evidence type="ECO:0000256" key="7">
    <source>
        <dbReference type="ARBA" id="ARBA00023242"/>
    </source>
</evidence>
<feature type="region of interest" description="Disordered" evidence="8">
    <location>
        <begin position="182"/>
        <end position="394"/>
    </location>
</feature>
<evidence type="ECO:0000256" key="5">
    <source>
        <dbReference type="ARBA" id="ARBA00015162"/>
    </source>
</evidence>
<comment type="subcellular location">
    <subcellularLocation>
        <location evidence="3">Cytoplasm</location>
    </subcellularLocation>
    <subcellularLocation>
        <location evidence="2">Nucleus</location>
    </subcellularLocation>
</comment>
<comment type="similarity">
    <text evidence="4">Belongs to the RTC4 family.</text>
</comment>
<feature type="compositionally biased region" description="Polar residues" evidence="8">
    <location>
        <begin position="230"/>
        <end position="240"/>
    </location>
</feature>
<proteinExistence type="inferred from homology"/>
<evidence type="ECO:0000256" key="4">
    <source>
        <dbReference type="ARBA" id="ARBA00009461"/>
    </source>
</evidence>
<dbReference type="Pfam" id="PF14474">
    <property type="entry name" value="RTC4"/>
    <property type="match status" value="1"/>
</dbReference>
<evidence type="ECO:0000256" key="1">
    <source>
        <dbReference type="ARBA" id="ARBA00002738"/>
    </source>
</evidence>
<protein>
    <recommendedName>
        <fullName evidence="5">Restriction of telomere capping protein 4</fullName>
    </recommendedName>
</protein>
<reference evidence="11" key="1">
    <citation type="submission" date="2024-06" db="EMBL/GenBank/DDBJ databases">
        <title>Draft Genome Sequences of Epichloe bromicola Strains Isolated from Elymus ciliaris.</title>
        <authorList>
            <consortium name="Epichloe bromicola genome sequencing consortium"/>
            <person name="Miura A."/>
            <person name="Imano S."/>
            <person name="Ashida A."/>
            <person name="Sato I."/>
            <person name="Chiba S."/>
            <person name="Tanaka A."/>
            <person name="Camagna M."/>
            <person name="Takemoto D."/>
        </authorList>
    </citation>
    <scope>NUCLEOTIDE SEQUENCE [LARGE SCALE GENOMIC DNA]</scope>
    <source>
        <strain evidence="11">DP</strain>
    </source>
</reference>
<organism evidence="10 11">
    <name type="scientific">Epichloe bromicola</name>
    <dbReference type="NCBI Taxonomy" id="79588"/>
    <lineage>
        <taxon>Eukaryota</taxon>
        <taxon>Fungi</taxon>
        <taxon>Dikarya</taxon>
        <taxon>Ascomycota</taxon>
        <taxon>Pezizomycotina</taxon>
        <taxon>Sordariomycetes</taxon>
        <taxon>Hypocreomycetidae</taxon>
        <taxon>Hypocreales</taxon>
        <taxon>Clavicipitaceae</taxon>
        <taxon>Epichloe</taxon>
    </lineage>
</organism>
<dbReference type="EMBL" id="BAAFGZ010000160">
    <property type="protein sequence ID" value="GAB0135965.1"/>
    <property type="molecule type" value="Genomic_DNA"/>
</dbReference>
<feature type="compositionally biased region" description="Basic and acidic residues" evidence="8">
    <location>
        <begin position="203"/>
        <end position="229"/>
    </location>
</feature>
<evidence type="ECO:0000256" key="2">
    <source>
        <dbReference type="ARBA" id="ARBA00004123"/>
    </source>
</evidence>
<feature type="compositionally biased region" description="Low complexity" evidence="8">
    <location>
        <begin position="311"/>
        <end position="326"/>
    </location>
</feature>
<dbReference type="PANTHER" id="PTHR41391:SF1">
    <property type="entry name" value="RESTRICTION OF TELOMERE CAPPING PROTEIN 4"/>
    <property type="match status" value="1"/>
</dbReference>
<dbReference type="InterPro" id="IPR039024">
    <property type="entry name" value="RTC4"/>
</dbReference>
<sequence>MLKPSPLMLRLTSEPVKHLVEVSKIFSQRENCRHIAGLALQTSVFSLGKVVMPLLDNRNSKTPHRRVGLSCQQRAPHLLSTFQHSPPVKPPIKKLKVPQAFDDPPISTDEEDSQIRFQTPAAGAGTPQRKRCAINTPSETPLRKRSEVTGFSRLNNDDSSSGDELGARGDIKSSVFTSLTKSKGSEALQRNARTKRKYSTAESAKDVKPVESKRQRKGEVASAKWRKEAVTTSPTSSGERLTNEPVFTQYKHKSSSRKLEIPEDSVPSPENPKAKKLRLPPDAVPSSPPSTGPAKLKQVPDLEDSDDKSSLKPSGSLASSQGSSNNRRQRNLRNKPELERTPSPPRAVFKIPASPTRLEIQTVSRKEVDLSLSSDLSDADGSAGEDVRSRRKDVADAPKPAAVCPWCGEEVDANLLHEFSKGKRLNVRLQTKFCQKHKKKTAEEVWQQKDYPQVDWDRLNGRFALHSDLLLTIINGSPSHFRTIHEKNIESGKARSMKKEGNMNPGYYGPRGFNIMCDYLVEEFGDLLKKKAVDDKVIAGRGSAAFIQNVLVAELAVQMIMEDMRVSEDEARIILEDSKALGELIHEDM</sequence>
<keyword evidence="6" id="KW-0963">Cytoplasm</keyword>
<evidence type="ECO:0000259" key="9">
    <source>
        <dbReference type="SMART" id="SM01312"/>
    </source>
</evidence>
<evidence type="ECO:0000313" key="10">
    <source>
        <dbReference type="EMBL" id="GAB0135965.1"/>
    </source>
</evidence>
<comment type="function">
    <text evidence="1">May be involved in a process influencing telomere capping.</text>
</comment>
<keyword evidence="11" id="KW-1185">Reference proteome</keyword>
<feature type="compositionally biased region" description="Low complexity" evidence="8">
    <location>
        <begin position="370"/>
        <end position="384"/>
    </location>
</feature>
<feature type="domain" description="Restriction of telomere capping protein 4 C-terminal" evidence="9">
    <location>
        <begin position="473"/>
        <end position="588"/>
    </location>
</feature>
<gene>
    <name evidence="10" type="primary">g4285</name>
    <name evidence="10" type="ORF">EsDP_00004285</name>
</gene>
<name>A0ABQ0CR93_9HYPO</name>
<feature type="region of interest" description="Disordered" evidence="8">
    <location>
        <begin position="119"/>
        <end position="168"/>
    </location>
</feature>
<dbReference type="SMART" id="SM01312">
    <property type="entry name" value="RTC4"/>
    <property type="match status" value="1"/>
</dbReference>
<accession>A0ABQ0CR93</accession>